<dbReference type="EMBL" id="CCKQ01019675">
    <property type="protein sequence ID" value="CDW91697.1"/>
    <property type="molecule type" value="Genomic_DNA"/>
</dbReference>
<feature type="domain" description="Methyltransferase" evidence="4">
    <location>
        <begin position="48"/>
        <end position="169"/>
    </location>
</feature>
<name>A0A078BEV5_STYLE</name>
<dbReference type="GO" id="GO:0032259">
    <property type="term" value="P:methylation"/>
    <property type="evidence" value="ECO:0007669"/>
    <property type="project" value="UniProtKB-KW"/>
</dbReference>
<evidence type="ECO:0000256" key="2">
    <source>
        <dbReference type="ARBA" id="ARBA00022603"/>
    </source>
</evidence>
<organism evidence="5 6">
    <name type="scientific">Stylonychia lemnae</name>
    <name type="common">Ciliate</name>
    <dbReference type="NCBI Taxonomy" id="5949"/>
    <lineage>
        <taxon>Eukaryota</taxon>
        <taxon>Sar</taxon>
        <taxon>Alveolata</taxon>
        <taxon>Ciliophora</taxon>
        <taxon>Intramacronucleata</taxon>
        <taxon>Spirotrichea</taxon>
        <taxon>Stichotrichia</taxon>
        <taxon>Sporadotrichida</taxon>
        <taxon>Oxytrichidae</taxon>
        <taxon>Stylonychinae</taxon>
        <taxon>Stylonychia</taxon>
    </lineage>
</organism>
<dbReference type="InterPro" id="IPR051419">
    <property type="entry name" value="Lys/N-term_MeTrsfase_sf"/>
</dbReference>
<evidence type="ECO:0000259" key="4">
    <source>
        <dbReference type="Pfam" id="PF13847"/>
    </source>
</evidence>
<evidence type="ECO:0000313" key="5">
    <source>
        <dbReference type="EMBL" id="CDW91697.1"/>
    </source>
</evidence>
<dbReference type="PANTHER" id="PTHR12176:SF80">
    <property type="entry name" value="EEF1A LYSINE METHYLTRANSFERASE 4"/>
    <property type="match status" value="1"/>
</dbReference>
<reference evidence="5 6" key="1">
    <citation type="submission" date="2014-06" db="EMBL/GenBank/DDBJ databases">
        <authorList>
            <person name="Swart Estienne"/>
        </authorList>
    </citation>
    <scope>NUCLEOTIDE SEQUENCE [LARGE SCALE GENOMIC DNA]</scope>
    <source>
        <strain evidence="5 6">130c</strain>
    </source>
</reference>
<sequence>MEPKENAEYLKQEYWNERFTKEDHYEWLVSYKDCKQQFQEALPEDKMHRMLIIGCGNSSLGYDLWADGYHNIDNIDYAESVIQKMKDKYSEGGECSELRWETMDMMNMTYEDGTFDVVIDKATMDVVMTDNQDPWNPSEEVSERAIKTLQNVFRVLKKDGMFIQISFDQPHFRKKFLLDSQFNWEFSQKNIDHGLGYFIRCYNNRLTTLDIPTSKKRNQQVIAKSVCQFGQGVC</sequence>
<dbReference type="Gene3D" id="3.40.50.150">
    <property type="entry name" value="Vaccinia Virus protein VP39"/>
    <property type="match status" value="1"/>
</dbReference>
<dbReference type="Proteomes" id="UP000039865">
    <property type="component" value="Unassembled WGS sequence"/>
</dbReference>
<dbReference type="InterPro" id="IPR029063">
    <property type="entry name" value="SAM-dependent_MTases_sf"/>
</dbReference>
<dbReference type="GO" id="GO:0008168">
    <property type="term" value="F:methyltransferase activity"/>
    <property type="evidence" value="ECO:0007669"/>
    <property type="project" value="UniProtKB-KW"/>
</dbReference>
<protein>
    <submittedName>
        <fullName evidence="5">S-adenosyl-l-methionine-dependent methyltransferase</fullName>
    </submittedName>
</protein>
<dbReference type="AlphaFoldDB" id="A0A078BEV5"/>
<dbReference type="SUPFAM" id="SSF53335">
    <property type="entry name" value="S-adenosyl-L-methionine-dependent methyltransferases"/>
    <property type="match status" value="1"/>
</dbReference>
<gene>
    <name evidence="5" type="primary">Contig16218.g17276</name>
    <name evidence="5" type="ORF">STYLEM_20856</name>
</gene>
<evidence type="ECO:0000256" key="1">
    <source>
        <dbReference type="ARBA" id="ARBA00008361"/>
    </source>
</evidence>
<evidence type="ECO:0000313" key="6">
    <source>
        <dbReference type="Proteomes" id="UP000039865"/>
    </source>
</evidence>
<dbReference type="PANTHER" id="PTHR12176">
    <property type="entry name" value="SAM-DEPENDENT METHYLTRANSFERASE SUPERFAMILY PROTEIN"/>
    <property type="match status" value="1"/>
</dbReference>
<dbReference type="OMA" id="MEWIEMD"/>
<dbReference type="CDD" id="cd02440">
    <property type="entry name" value="AdoMet_MTases"/>
    <property type="match status" value="1"/>
</dbReference>
<keyword evidence="6" id="KW-1185">Reference proteome</keyword>
<dbReference type="OrthoDB" id="411785at2759"/>
<keyword evidence="3 5" id="KW-0808">Transferase</keyword>
<evidence type="ECO:0000256" key="3">
    <source>
        <dbReference type="ARBA" id="ARBA00022679"/>
    </source>
</evidence>
<dbReference type="InParanoid" id="A0A078BEV5"/>
<dbReference type="InterPro" id="IPR025714">
    <property type="entry name" value="Methyltranfer_dom"/>
</dbReference>
<accession>A0A078BEV5</accession>
<proteinExistence type="inferred from homology"/>
<comment type="similarity">
    <text evidence="1">Belongs to the methyltransferase superfamily.</text>
</comment>
<dbReference type="Pfam" id="PF13847">
    <property type="entry name" value="Methyltransf_31"/>
    <property type="match status" value="1"/>
</dbReference>
<keyword evidence="2 5" id="KW-0489">Methyltransferase</keyword>